<evidence type="ECO:0000256" key="1">
    <source>
        <dbReference type="ARBA" id="ARBA00022884"/>
    </source>
</evidence>
<dbReference type="AlphaFoldDB" id="A0AAN8MU37"/>
<keyword evidence="1" id="KW-0694">RNA-binding</keyword>
<evidence type="ECO:0000259" key="3">
    <source>
        <dbReference type="SMART" id="SM00360"/>
    </source>
</evidence>
<comment type="caution">
    <text evidence="4">The sequence shown here is derived from an EMBL/GenBank/DDBJ whole genome shotgun (WGS) entry which is preliminary data.</text>
</comment>
<feature type="domain" description="RRM" evidence="3">
    <location>
        <begin position="262"/>
        <end position="331"/>
    </location>
</feature>
<dbReference type="Gene3D" id="3.30.70.330">
    <property type="match status" value="1"/>
</dbReference>
<name>A0AAN8MU37_9PEZI</name>
<protein>
    <recommendedName>
        <fullName evidence="3">RRM domain-containing protein</fullName>
    </recommendedName>
</protein>
<feature type="region of interest" description="Disordered" evidence="2">
    <location>
        <begin position="1"/>
        <end position="44"/>
    </location>
</feature>
<evidence type="ECO:0000313" key="4">
    <source>
        <dbReference type="EMBL" id="KAK6350704.1"/>
    </source>
</evidence>
<reference evidence="4 5" key="1">
    <citation type="submission" date="2019-10" db="EMBL/GenBank/DDBJ databases">
        <authorList>
            <person name="Palmer J.M."/>
        </authorList>
    </citation>
    <scope>NUCLEOTIDE SEQUENCE [LARGE SCALE GENOMIC DNA]</scope>
    <source>
        <strain evidence="4 5">TWF718</strain>
    </source>
</reference>
<proteinExistence type="predicted"/>
<keyword evidence="5" id="KW-1185">Reference proteome</keyword>
<feature type="domain" description="RRM" evidence="3">
    <location>
        <begin position="175"/>
        <end position="241"/>
    </location>
</feature>
<evidence type="ECO:0000256" key="2">
    <source>
        <dbReference type="SAM" id="MobiDB-lite"/>
    </source>
</evidence>
<dbReference type="InterPro" id="IPR000504">
    <property type="entry name" value="RRM_dom"/>
</dbReference>
<dbReference type="GO" id="GO:0003723">
    <property type="term" value="F:RNA binding"/>
    <property type="evidence" value="ECO:0007669"/>
    <property type="project" value="UniProtKB-KW"/>
</dbReference>
<dbReference type="SMART" id="SM00360">
    <property type="entry name" value="RRM"/>
    <property type="match status" value="2"/>
</dbReference>
<feature type="compositionally biased region" description="Low complexity" evidence="2">
    <location>
        <begin position="755"/>
        <end position="778"/>
    </location>
</feature>
<feature type="compositionally biased region" description="Polar residues" evidence="2">
    <location>
        <begin position="24"/>
        <end position="41"/>
    </location>
</feature>
<organism evidence="4 5">
    <name type="scientific">Orbilia javanica</name>
    <dbReference type="NCBI Taxonomy" id="47235"/>
    <lineage>
        <taxon>Eukaryota</taxon>
        <taxon>Fungi</taxon>
        <taxon>Dikarya</taxon>
        <taxon>Ascomycota</taxon>
        <taxon>Pezizomycotina</taxon>
        <taxon>Orbiliomycetes</taxon>
        <taxon>Orbiliales</taxon>
        <taxon>Orbiliaceae</taxon>
        <taxon>Orbilia</taxon>
    </lineage>
</organism>
<dbReference type="Pfam" id="PF04059">
    <property type="entry name" value="RRM_2"/>
    <property type="match status" value="1"/>
</dbReference>
<accession>A0AAN8MU37</accession>
<dbReference type="EMBL" id="JAVHNR010000002">
    <property type="protein sequence ID" value="KAK6350704.1"/>
    <property type="molecule type" value="Genomic_DNA"/>
</dbReference>
<sequence length="874" mass="95102">MDLHHPQQQHSRRSLDNDGIGNTAAPSTTSNQAHSSSNQNVGDVPTALGATVGAMSNITRSLPFSGGENVFIPTAFGNIDQIGLASNNIQSPGAASSGIPIGLASDFHLTGLQTTTRPPGLEGESQNSGMNDLAISGILSQHVTNAIRGGAEGKIIEYYCVPEIDRDVGIVPTRHLKCTGVPGDTSPSSLKSFFEQFGDVSGLFVEKLMSNGILYVSFFNLQASIQCYRDVQPKWPAVYCARTTLENVVNNFAAHPLTTEGEVQVEILNGHCDTQTIVGALGGFGDLHTVQTYRNNDVSTVFAEFYDTRNAATAIHYLNGQQVDGFDIRVNWPEVERIAWTKASQMIEIHEDQNVCIVHAGSTQLVNEARRLYGSSFNSGSQDLTRHYGRSGPLVRGNSGTMALYDPDSPPRYDLSINRNILDLHNVRNGIDLRTTIMIRNIPNHLPQSVIKAWLDEVSYRKYDFLYLRIDFANHCNVGYCFVNYLSLADIVDFVQRRVGMRWSQFGSEKIVEVSYANIQGKSALIEKFRNSSVMDQPFEFRPRAFHSAGENFGLDMEFPPPNNLSRKLRSVTAAEHSGLYNPRYRNGYGYYQNNRFGGFGHRGRGYGNFGHRNFGNGHGYNYGSMNSFGQRPQQTHRLAITMPGYEPPSYRAATEMRTVSPGAAAPGFGGPNNVFGGSTNGFGGTSPVNGMNNLSHSGPSRAPVRSTSSFEAPNVTITSPGQFQGSGFVTQAQVQAILHAETRIRQENVPPRPRASARTRAAEAQPQPANNAAPATNNEDDDPYGPHTPSMIGRYDNVQQSGPGFSIYSSPLSPAGLVNAGYVPTNPAPPGFSASTFVDAFGEASSSDSQNTRSRSPTDFAIARNLEAMRRHG</sequence>
<dbReference type="InterPro" id="IPR035979">
    <property type="entry name" value="RBD_domain_sf"/>
</dbReference>
<gene>
    <name evidence="4" type="ORF">TWF718_003890</name>
</gene>
<dbReference type="Proteomes" id="UP001313282">
    <property type="component" value="Unassembled WGS sequence"/>
</dbReference>
<dbReference type="InterPro" id="IPR007201">
    <property type="entry name" value="Mei2-like_Rrm_C"/>
</dbReference>
<dbReference type="SUPFAM" id="SSF54928">
    <property type="entry name" value="RNA-binding domain, RBD"/>
    <property type="match status" value="2"/>
</dbReference>
<feature type="region of interest" description="Disordered" evidence="2">
    <location>
        <begin position="742"/>
        <end position="795"/>
    </location>
</feature>
<dbReference type="PANTHER" id="PTHR23189">
    <property type="entry name" value="RNA RECOGNITION MOTIF-CONTAINING"/>
    <property type="match status" value="1"/>
</dbReference>
<evidence type="ECO:0000313" key="5">
    <source>
        <dbReference type="Proteomes" id="UP001313282"/>
    </source>
</evidence>
<dbReference type="InterPro" id="IPR012677">
    <property type="entry name" value="Nucleotide-bd_a/b_plait_sf"/>
</dbReference>